<evidence type="ECO:0000256" key="1">
    <source>
        <dbReference type="ARBA" id="ARBA00009211"/>
    </source>
</evidence>
<dbReference type="InterPro" id="IPR012976">
    <property type="entry name" value="NOSIC"/>
</dbReference>
<dbReference type="Gene3D" id="1.10.287.4070">
    <property type="match status" value="1"/>
</dbReference>
<dbReference type="InterPro" id="IPR045056">
    <property type="entry name" value="Nop56/Nop58"/>
</dbReference>
<dbReference type="GO" id="GO:0031428">
    <property type="term" value="C:box C/D methylation guide snoRNP complex"/>
    <property type="evidence" value="ECO:0007669"/>
    <property type="project" value="InterPro"/>
</dbReference>
<accession>A0AAN7KKK2</accession>
<keyword evidence="4" id="KW-1185">Reference proteome</keyword>
<gene>
    <name evidence="3" type="ORF">SAY87_007473</name>
</gene>
<organism evidence="3 4">
    <name type="scientific">Trapa incisa</name>
    <dbReference type="NCBI Taxonomy" id="236973"/>
    <lineage>
        <taxon>Eukaryota</taxon>
        <taxon>Viridiplantae</taxon>
        <taxon>Streptophyta</taxon>
        <taxon>Embryophyta</taxon>
        <taxon>Tracheophyta</taxon>
        <taxon>Spermatophyta</taxon>
        <taxon>Magnoliopsida</taxon>
        <taxon>eudicotyledons</taxon>
        <taxon>Gunneridae</taxon>
        <taxon>Pentapetalae</taxon>
        <taxon>rosids</taxon>
        <taxon>malvids</taxon>
        <taxon>Myrtales</taxon>
        <taxon>Lythraceae</taxon>
        <taxon>Trapa</taxon>
    </lineage>
</organism>
<dbReference type="GO" id="GO:0032040">
    <property type="term" value="C:small-subunit processome"/>
    <property type="evidence" value="ECO:0007669"/>
    <property type="project" value="InterPro"/>
</dbReference>
<dbReference type="SUPFAM" id="SSF89124">
    <property type="entry name" value="Nop domain"/>
    <property type="match status" value="1"/>
</dbReference>
<evidence type="ECO:0000259" key="2">
    <source>
        <dbReference type="SMART" id="SM00931"/>
    </source>
</evidence>
<feature type="domain" description="NOSIC" evidence="2">
    <location>
        <begin position="67"/>
        <end position="119"/>
    </location>
</feature>
<dbReference type="Pfam" id="PF01798">
    <property type="entry name" value="Nop"/>
    <property type="match status" value="1"/>
</dbReference>
<name>A0AAN7KKK2_9MYRT</name>
<dbReference type="Proteomes" id="UP001345219">
    <property type="component" value="Chromosome 7"/>
</dbReference>
<reference evidence="3 4" key="1">
    <citation type="journal article" date="2023" name="Hortic Res">
        <title>Pangenome of water caltrop reveals structural variations and asymmetric subgenome divergence after allopolyploidization.</title>
        <authorList>
            <person name="Zhang X."/>
            <person name="Chen Y."/>
            <person name="Wang L."/>
            <person name="Yuan Y."/>
            <person name="Fang M."/>
            <person name="Shi L."/>
            <person name="Lu R."/>
            <person name="Comes H.P."/>
            <person name="Ma Y."/>
            <person name="Chen Y."/>
            <person name="Huang G."/>
            <person name="Zhou Y."/>
            <person name="Zheng Z."/>
            <person name="Qiu Y."/>
        </authorList>
    </citation>
    <scope>NUCLEOTIDE SEQUENCE [LARGE SCALE GENOMIC DNA]</scope>
    <source>
        <tissue evidence="3">Roots</tissue>
    </source>
</reference>
<dbReference type="PANTHER" id="PTHR10894">
    <property type="entry name" value="NUCLEOLAR PROTEIN 5 NUCLEOLAR PROTEIN NOP5 NOP58"/>
    <property type="match status" value="1"/>
</dbReference>
<evidence type="ECO:0000313" key="4">
    <source>
        <dbReference type="Proteomes" id="UP001345219"/>
    </source>
</evidence>
<protein>
    <recommendedName>
        <fullName evidence="2">NOSIC domain-containing protein</fullName>
    </recommendedName>
</protein>
<dbReference type="EMBL" id="JAXIOK010000007">
    <property type="protein sequence ID" value="KAK4765831.1"/>
    <property type="molecule type" value="Genomic_DNA"/>
</dbReference>
<comment type="similarity">
    <text evidence="1">Belongs to the NOP5/NOP56 family.</text>
</comment>
<dbReference type="GO" id="GO:0030515">
    <property type="term" value="F:snoRNA binding"/>
    <property type="evidence" value="ECO:0007669"/>
    <property type="project" value="InterPro"/>
</dbReference>
<dbReference type="PANTHER" id="PTHR10894:SF1">
    <property type="entry name" value="NUCLEOLAR PROTEIN 58"/>
    <property type="match status" value="1"/>
</dbReference>
<dbReference type="SMART" id="SM00931">
    <property type="entry name" value="NOSIC"/>
    <property type="match status" value="1"/>
</dbReference>
<comment type="caution">
    <text evidence="3">The sequence shown here is derived from an EMBL/GenBank/DDBJ whole genome shotgun (WGS) entry which is preliminary data.</text>
</comment>
<sequence length="154" mass="17176">MSSLMIRILVCLQDLSKDFSSAESAKKQIECVHNSAVMELMPGLRSQLAELITGLVVQDSCYPVDTMIIQAVGLLDDLAKELNTYAMRVRKWYGWHFPELAKMVQDNILYAKTLKMTSNPANSAKLDFSEDCAELADVIDRSEELLTDQGVLAT</sequence>
<dbReference type="InterPro" id="IPR002687">
    <property type="entry name" value="Nop_dom"/>
</dbReference>
<evidence type="ECO:0000313" key="3">
    <source>
        <dbReference type="EMBL" id="KAK4765831.1"/>
    </source>
</evidence>
<dbReference type="AlphaFoldDB" id="A0AAN7KKK2"/>
<dbReference type="InterPro" id="IPR036070">
    <property type="entry name" value="Nop_dom_sf"/>
</dbReference>
<proteinExistence type="inferred from homology"/>